<dbReference type="AlphaFoldDB" id="A0A2K6U7X4"/>
<dbReference type="Pfam" id="PF25121">
    <property type="entry name" value="RRM_ESF1"/>
    <property type="match status" value="1"/>
</dbReference>
<dbReference type="GO" id="GO:0006364">
    <property type="term" value="P:rRNA processing"/>
    <property type="evidence" value="ECO:0007669"/>
    <property type="project" value="InterPro"/>
</dbReference>
<evidence type="ECO:0000259" key="6">
    <source>
        <dbReference type="Pfam" id="PF08159"/>
    </source>
</evidence>
<reference evidence="8" key="1">
    <citation type="submission" date="2025-08" db="UniProtKB">
        <authorList>
            <consortium name="Ensembl"/>
        </authorList>
    </citation>
    <scope>IDENTIFICATION</scope>
</reference>
<feature type="compositionally biased region" description="Acidic residues" evidence="5">
    <location>
        <begin position="653"/>
        <end position="665"/>
    </location>
</feature>
<feature type="compositionally biased region" description="Basic residues" evidence="5">
    <location>
        <begin position="90"/>
        <end position="100"/>
    </location>
</feature>
<feature type="region of interest" description="Disordered" evidence="5">
    <location>
        <begin position="541"/>
        <end position="574"/>
    </location>
</feature>
<gene>
    <name evidence="8" type="primary">ESF1</name>
</gene>
<evidence type="ECO:0000256" key="5">
    <source>
        <dbReference type="SAM" id="MobiDB-lite"/>
    </source>
</evidence>
<feature type="compositionally biased region" description="Basic and acidic residues" evidence="5">
    <location>
        <begin position="180"/>
        <end position="189"/>
    </location>
</feature>
<feature type="region of interest" description="Disordered" evidence="5">
    <location>
        <begin position="792"/>
        <end position="827"/>
    </location>
</feature>
<dbReference type="OMA" id="YEMEMSW"/>
<keyword evidence="9" id="KW-1185">Reference proteome</keyword>
<dbReference type="PANTHER" id="PTHR12202:SF0">
    <property type="entry name" value="ESF1 HOMOLOG"/>
    <property type="match status" value="1"/>
</dbReference>
<name>A0A2K6U7X4_SAIBB</name>
<feature type="domain" description="ESF1 RRM" evidence="7">
    <location>
        <begin position="346"/>
        <end position="483"/>
    </location>
</feature>
<dbReference type="GO" id="GO:0003723">
    <property type="term" value="F:RNA binding"/>
    <property type="evidence" value="ECO:0007669"/>
    <property type="project" value="TreeGrafter"/>
</dbReference>
<evidence type="ECO:0000313" key="9">
    <source>
        <dbReference type="Proteomes" id="UP000233220"/>
    </source>
</evidence>
<dbReference type="PANTHER" id="PTHR12202">
    <property type="entry name" value="ESF1 HOMOLOG"/>
    <property type="match status" value="1"/>
</dbReference>
<dbReference type="Pfam" id="PF08159">
    <property type="entry name" value="NUC153"/>
    <property type="match status" value="1"/>
</dbReference>
<dbReference type="Proteomes" id="UP000233220">
    <property type="component" value="Unplaced"/>
</dbReference>
<reference evidence="8" key="2">
    <citation type="submission" date="2025-09" db="UniProtKB">
        <authorList>
            <consortium name="Ensembl"/>
        </authorList>
    </citation>
    <scope>IDENTIFICATION</scope>
</reference>
<evidence type="ECO:0000256" key="2">
    <source>
        <dbReference type="ARBA" id="ARBA00009087"/>
    </source>
</evidence>
<feature type="domain" description="NUC153" evidence="6">
    <location>
        <begin position="757"/>
        <end position="785"/>
    </location>
</feature>
<feature type="compositionally biased region" description="Basic residues" evidence="5">
    <location>
        <begin position="638"/>
        <end position="648"/>
    </location>
</feature>
<protein>
    <submittedName>
        <fullName evidence="8">ESF1 nucleolar pre-rRNA processing protein homolog</fullName>
    </submittedName>
</protein>
<feature type="compositionally biased region" description="Basic and acidic residues" evidence="5">
    <location>
        <begin position="562"/>
        <end position="571"/>
    </location>
</feature>
<dbReference type="STRING" id="39432.ENSSBOP00000027994"/>
<feature type="region of interest" description="Disordered" evidence="5">
    <location>
        <begin position="638"/>
        <end position="665"/>
    </location>
</feature>
<proteinExistence type="inferred from homology"/>
<keyword evidence="4" id="KW-0539">Nucleus</keyword>
<dbReference type="InterPro" id="IPR056750">
    <property type="entry name" value="RRM_ESF1"/>
</dbReference>
<evidence type="ECO:0000313" key="8">
    <source>
        <dbReference type="Ensembl" id="ENSSBOP00000027994.1"/>
    </source>
</evidence>
<feature type="region of interest" description="Disordered" evidence="5">
    <location>
        <begin position="681"/>
        <end position="700"/>
    </location>
</feature>
<evidence type="ECO:0000256" key="4">
    <source>
        <dbReference type="ARBA" id="ARBA00023242"/>
    </source>
</evidence>
<evidence type="ECO:0000256" key="1">
    <source>
        <dbReference type="ARBA" id="ARBA00004604"/>
    </source>
</evidence>
<accession>A0A2K6U7X4</accession>
<comment type="subcellular location">
    <subcellularLocation>
        <location evidence="1">Nucleus</location>
        <location evidence="1">Nucleolus</location>
    </subcellularLocation>
</comment>
<dbReference type="InterPro" id="IPR039754">
    <property type="entry name" value="Esf1"/>
</dbReference>
<dbReference type="KEGG" id="sbq:101039075"/>
<sequence>MSSKQEIMSDQRFRRVAKDPRFWEMPEKDRKVKIDKRFRAMFHDKKFKLNYAVDKRGRPINHSTTEDLKRFYDLSDSDSDLSDEDSKALNPKKIKKKKPPTKKEIDSKNLVEEKKEKNNANKKGSENKTDFDLDNSEGIKKMQTSCKSKVDSSISLKKDSKEFIQKSMKEKKNIVQHTTDSSRKEKQRTLDSSTSEIVKSPRIKCSKTRREMQSVVLPIKTTNSDGYENSTDGEMFDKDALEEDSESVSEIGSDKESENEITGVSRASGDDDNESEDDEDDEEKEDEDSGDDDESDSGPDLARGKGNIETSSEDEDDVADLFPEESGFEHAWRELDKDAPCTDEITRRLAVCNMDWDRLKAKDLLALFNSFKPKGGVIFSVKIYPSEFGKERMKEEQVQGPVELLSIPEDAPEKDWTSREKLRDYQFKRLKYYYAVVDCDSPETASKIYEDCDGLEFESSCSFIDLRFIPDDITFDDEPKDVASEVDLTAYKPKYFTSAAMGTSTVEITWDETDHERITMLNRKFKKEELLDMDFQAYLASSSEDEEEIEEELQGDDGVNVEDGKTKKSQKDDEEQIAKYRQLLQVIQEKEKKGKENDMEMEIKWVPGLKESAEEMVKNKLEGKDKLTPWEQFLEKKKEKKRLKKKQKSLAEETSEEELPSDVDMNDPYFAEEIKKIDIKKKSVKSAKDGTSPKEETEIERQKAEMALLMMDEAEDGKKHFNYNKIVEHQNLSKKKKKQLMKKKELIEDDFEVNVSDARFQAMYTSHLFNLDPSDPNFKKTKAMEKILEEKARQREQKEQELTQAIKKKESEIERESQRKSMDPALSMLIKSIKTKTEQFQARKKQKVK</sequence>
<dbReference type="Ensembl" id="ENSSBOT00000044872.1">
    <property type="protein sequence ID" value="ENSSBOP00000027994.1"/>
    <property type="gene ID" value="ENSSBOG00000030387.1"/>
</dbReference>
<evidence type="ECO:0000259" key="7">
    <source>
        <dbReference type="Pfam" id="PF25121"/>
    </source>
</evidence>
<keyword evidence="3" id="KW-0175">Coiled coil</keyword>
<feature type="compositionally biased region" description="Acidic residues" evidence="5">
    <location>
        <begin position="543"/>
        <end position="555"/>
    </location>
</feature>
<feature type="region of interest" description="Disordered" evidence="5">
    <location>
        <begin position="167"/>
        <end position="318"/>
    </location>
</feature>
<organism evidence="8 9">
    <name type="scientific">Saimiri boliviensis boliviensis</name>
    <name type="common">Bolivian squirrel monkey</name>
    <dbReference type="NCBI Taxonomy" id="39432"/>
    <lineage>
        <taxon>Eukaryota</taxon>
        <taxon>Metazoa</taxon>
        <taxon>Chordata</taxon>
        <taxon>Craniata</taxon>
        <taxon>Vertebrata</taxon>
        <taxon>Euteleostomi</taxon>
        <taxon>Mammalia</taxon>
        <taxon>Eutheria</taxon>
        <taxon>Euarchontoglires</taxon>
        <taxon>Primates</taxon>
        <taxon>Haplorrhini</taxon>
        <taxon>Platyrrhini</taxon>
        <taxon>Cebidae</taxon>
        <taxon>Saimiriinae</taxon>
        <taxon>Saimiri</taxon>
    </lineage>
</organism>
<feature type="compositionally biased region" description="Acidic residues" evidence="5">
    <location>
        <begin position="270"/>
        <end position="297"/>
    </location>
</feature>
<feature type="compositionally biased region" description="Polar residues" evidence="5">
    <location>
        <begin position="220"/>
        <end position="232"/>
    </location>
</feature>
<evidence type="ECO:0000256" key="3">
    <source>
        <dbReference type="ARBA" id="ARBA00023054"/>
    </source>
</evidence>
<feature type="compositionally biased region" description="Basic and acidic residues" evidence="5">
    <location>
        <begin position="101"/>
        <end position="131"/>
    </location>
</feature>
<dbReference type="GO" id="GO:0005730">
    <property type="term" value="C:nucleolus"/>
    <property type="evidence" value="ECO:0007669"/>
    <property type="project" value="UniProtKB-SubCell"/>
</dbReference>
<dbReference type="GeneID" id="101039075"/>
<feature type="compositionally biased region" description="Basic and acidic residues" evidence="5">
    <location>
        <begin position="792"/>
        <end position="822"/>
    </location>
</feature>
<dbReference type="GeneTree" id="ENSGT00390000004881"/>
<comment type="similarity">
    <text evidence="2">Belongs to the ESF1 family.</text>
</comment>
<feature type="region of interest" description="Disordered" evidence="5">
    <location>
        <begin position="75"/>
        <end position="136"/>
    </location>
</feature>
<dbReference type="InterPro" id="IPR012580">
    <property type="entry name" value="NUC153"/>
</dbReference>
<dbReference type="CTD" id="51575"/>